<organism evidence="3 4">
    <name type="scientific">Phyllosticta capitalensis</name>
    <dbReference type="NCBI Taxonomy" id="121624"/>
    <lineage>
        <taxon>Eukaryota</taxon>
        <taxon>Fungi</taxon>
        <taxon>Dikarya</taxon>
        <taxon>Ascomycota</taxon>
        <taxon>Pezizomycotina</taxon>
        <taxon>Dothideomycetes</taxon>
        <taxon>Dothideomycetes incertae sedis</taxon>
        <taxon>Botryosphaeriales</taxon>
        <taxon>Phyllostictaceae</taxon>
        <taxon>Phyllosticta</taxon>
    </lineage>
</organism>
<evidence type="ECO:0000313" key="3">
    <source>
        <dbReference type="EMBL" id="KAK8240732.1"/>
    </source>
</evidence>
<evidence type="ECO:0000313" key="4">
    <source>
        <dbReference type="Proteomes" id="UP001492380"/>
    </source>
</evidence>
<feature type="domain" description="FAD/NAD(P)-binding" evidence="2">
    <location>
        <begin position="56"/>
        <end position="368"/>
    </location>
</feature>
<dbReference type="Proteomes" id="UP001492380">
    <property type="component" value="Unassembled WGS sequence"/>
</dbReference>
<protein>
    <recommendedName>
        <fullName evidence="2">FAD/NAD(P)-binding domain-containing protein</fullName>
    </recommendedName>
</protein>
<dbReference type="Gene3D" id="3.50.50.100">
    <property type="match status" value="1"/>
</dbReference>
<proteinExistence type="predicted"/>
<dbReference type="PANTHER" id="PTHR43735:SF24">
    <property type="entry name" value="NUCLEOTIDE-DISULPHIDE OXIDOREDUCTASE AMID-LIKE, PUTATIVE (AFU_ORTHOLOGUE AFUA_1G17180)-RELATED"/>
    <property type="match status" value="1"/>
</dbReference>
<dbReference type="SUPFAM" id="SSF51905">
    <property type="entry name" value="FAD/NAD(P)-binding domain"/>
    <property type="match status" value="1"/>
</dbReference>
<dbReference type="EMBL" id="JBBWRZ010000003">
    <property type="protein sequence ID" value="KAK8240732.1"/>
    <property type="molecule type" value="Genomic_DNA"/>
</dbReference>
<dbReference type="Pfam" id="PF07992">
    <property type="entry name" value="Pyr_redox_2"/>
    <property type="match status" value="1"/>
</dbReference>
<feature type="compositionally biased region" description="Polar residues" evidence="1">
    <location>
        <begin position="1"/>
        <end position="14"/>
    </location>
</feature>
<sequence>MTAISSDLGDSTRSIPAKGATANGNKANGHARVHRAGPRAAEACEPDATASQRPHRVLVVGGAYAGVAAVLTLLDGADGKLATGEPPLPRLRRRIEVTLIDERDGFFHAVGTPLAHVAKGSVVPLWLRYQSISRLQRDDVKIRHGRVSSVHPGSLRVTFSDIESDGKDVTLEYDFLILASGLTRQWPTIPKAQSFDDYVKDASKHISRIRHAKCGTVAVIGGGAVGIEFASEIKSFHPHNRVVLIHSRDKLLSNEPLPETFKTQAQSLLVGEGVDVILNQRASVVEADGVSNITLTDGGRIEAGYVFYATSGYEANTQMLPREAVDEDGYVVVDQHMNFASSIDNAHRHYACGDICRWSGIKRAGPAMVMGRVAATNIFHQLVHSEHLEHNEPFEVVADPESPDHFDAGSQKLPSSPAVYPEVPPTMALAVGKQAIIYQPHAGVNWGEEQCAEIFGTDLGWTNSLRYLGLLEART</sequence>
<dbReference type="PRINTS" id="PR00411">
    <property type="entry name" value="PNDRDTASEI"/>
</dbReference>
<keyword evidence="4" id="KW-1185">Reference proteome</keyword>
<evidence type="ECO:0000259" key="2">
    <source>
        <dbReference type="Pfam" id="PF07992"/>
    </source>
</evidence>
<comment type="caution">
    <text evidence="3">The sequence shown here is derived from an EMBL/GenBank/DDBJ whole genome shotgun (WGS) entry which is preliminary data.</text>
</comment>
<reference evidence="3 4" key="1">
    <citation type="submission" date="2024-04" db="EMBL/GenBank/DDBJ databases">
        <title>Phyllosticta paracitricarpa is synonymous to the EU quarantine fungus P. citricarpa based on phylogenomic analyses.</title>
        <authorList>
            <consortium name="Lawrence Berkeley National Laboratory"/>
            <person name="Van Ingen-Buijs V.A."/>
            <person name="Van Westerhoven A.C."/>
            <person name="Haridas S."/>
            <person name="Skiadas P."/>
            <person name="Martin F."/>
            <person name="Groenewald J.Z."/>
            <person name="Crous P.W."/>
            <person name="Seidl M.F."/>
        </authorList>
    </citation>
    <scope>NUCLEOTIDE SEQUENCE [LARGE SCALE GENOMIC DNA]</scope>
    <source>
        <strain evidence="3 4">CBS 123374</strain>
    </source>
</reference>
<dbReference type="InterPro" id="IPR036188">
    <property type="entry name" value="FAD/NAD-bd_sf"/>
</dbReference>
<dbReference type="PRINTS" id="PR00368">
    <property type="entry name" value="FADPNR"/>
</dbReference>
<feature type="compositionally biased region" description="Low complexity" evidence="1">
    <location>
        <begin position="17"/>
        <end position="28"/>
    </location>
</feature>
<dbReference type="PANTHER" id="PTHR43735">
    <property type="entry name" value="APOPTOSIS-INDUCING FACTOR 1"/>
    <property type="match status" value="1"/>
</dbReference>
<dbReference type="InterPro" id="IPR023753">
    <property type="entry name" value="FAD/NAD-binding_dom"/>
</dbReference>
<accession>A0ABR1YX06</accession>
<name>A0ABR1YX06_9PEZI</name>
<evidence type="ECO:0000256" key="1">
    <source>
        <dbReference type="SAM" id="MobiDB-lite"/>
    </source>
</evidence>
<feature type="region of interest" description="Disordered" evidence="1">
    <location>
        <begin position="1"/>
        <end position="51"/>
    </location>
</feature>
<gene>
    <name evidence="3" type="ORF">HDK90DRAFT_509165</name>
</gene>